<organism evidence="1 2">
    <name type="scientific">Aquimarina litoralis</name>
    <dbReference type="NCBI Taxonomy" id="584605"/>
    <lineage>
        <taxon>Bacteria</taxon>
        <taxon>Pseudomonadati</taxon>
        <taxon>Bacteroidota</taxon>
        <taxon>Flavobacteriia</taxon>
        <taxon>Flavobacteriales</taxon>
        <taxon>Flavobacteriaceae</taxon>
        <taxon>Aquimarina</taxon>
    </lineage>
</organism>
<gene>
    <name evidence="1" type="ORF">GCM10009430_13330</name>
</gene>
<dbReference type="InterPro" id="IPR054345">
    <property type="entry name" value="Tir-like"/>
</dbReference>
<accession>A0ABN1IMK0</accession>
<sequence length="131" mass="15094">MQDHFQLVKEYLLTLNFNIIHENIGDGIIMISKENEGIKNLILGVAPPILIIEQHIFNIKNKNELVYRSLLQKNRDIVHGAFVLDETGEKVIFRDTLQIENLDLNELEGTLNSLGLLLSEYSEQIINFSKY</sequence>
<protein>
    <recommendedName>
        <fullName evidence="3">Molecular chaperone Tir</fullName>
    </recommendedName>
</protein>
<dbReference type="EMBL" id="BAAAGE010000001">
    <property type="protein sequence ID" value="GAA0716998.1"/>
    <property type="molecule type" value="Genomic_DNA"/>
</dbReference>
<dbReference type="Gene3D" id="3.30.1460.10">
    <property type="match status" value="1"/>
</dbReference>
<evidence type="ECO:0008006" key="3">
    <source>
        <dbReference type="Google" id="ProtNLM"/>
    </source>
</evidence>
<evidence type="ECO:0000313" key="1">
    <source>
        <dbReference type="EMBL" id="GAA0716998.1"/>
    </source>
</evidence>
<dbReference type="Proteomes" id="UP001501758">
    <property type="component" value="Unassembled WGS sequence"/>
</dbReference>
<reference evidence="1 2" key="1">
    <citation type="journal article" date="2019" name="Int. J. Syst. Evol. Microbiol.">
        <title>The Global Catalogue of Microorganisms (GCM) 10K type strain sequencing project: providing services to taxonomists for standard genome sequencing and annotation.</title>
        <authorList>
            <consortium name="The Broad Institute Genomics Platform"/>
            <consortium name="The Broad Institute Genome Sequencing Center for Infectious Disease"/>
            <person name="Wu L."/>
            <person name="Ma J."/>
        </authorList>
    </citation>
    <scope>NUCLEOTIDE SEQUENCE [LARGE SCALE GENOMIC DNA]</scope>
    <source>
        <strain evidence="1 2">JCM 15974</strain>
    </source>
</reference>
<comment type="caution">
    <text evidence="1">The sequence shown here is derived from an EMBL/GenBank/DDBJ whole genome shotgun (WGS) entry which is preliminary data.</text>
</comment>
<dbReference type="RefSeq" id="WP_299603628.1">
    <property type="nucleotide sequence ID" value="NZ_BAAAGE010000001.1"/>
</dbReference>
<evidence type="ECO:0000313" key="2">
    <source>
        <dbReference type="Proteomes" id="UP001501758"/>
    </source>
</evidence>
<keyword evidence="2" id="KW-1185">Reference proteome</keyword>
<dbReference type="Pfam" id="PF22550">
    <property type="entry name" value="CesT_Tir_1"/>
    <property type="match status" value="1"/>
</dbReference>
<dbReference type="SUPFAM" id="SSF69635">
    <property type="entry name" value="Type III secretory system chaperone-like"/>
    <property type="match status" value="1"/>
</dbReference>
<proteinExistence type="predicted"/>
<name>A0ABN1IMK0_9FLAO</name>